<dbReference type="STRING" id="62708.A0A420J4C1"/>
<evidence type="ECO:0000256" key="9">
    <source>
        <dbReference type="ARBA" id="ARBA00022989"/>
    </source>
</evidence>
<evidence type="ECO:0000256" key="3">
    <source>
        <dbReference type="ARBA" id="ARBA00022692"/>
    </source>
</evidence>
<feature type="binding site" evidence="14">
    <location>
        <position position="691"/>
    </location>
    <ligand>
        <name>ATP</name>
        <dbReference type="ChEBI" id="CHEBI:30616"/>
    </ligand>
</feature>
<dbReference type="InterPro" id="IPR023299">
    <property type="entry name" value="ATPase_P-typ_cyto_dom_N"/>
</dbReference>
<dbReference type="EMBL" id="MCBQ01003364">
    <property type="protein sequence ID" value="RKF81628.1"/>
    <property type="molecule type" value="Genomic_DNA"/>
</dbReference>
<feature type="transmembrane region" description="Helical" evidence="16">
    <location>
        <begin position="1369"/>
        <end position="1388"/>
    </location>
</feature>
<keyword evidence="7 15" id="KW-0460">Magnesium</keyword>
<dbReference type="Gene3D" id="3.40.50.1000">
    <property type="entry name" value="HAD superfamily/HAD-like"/>
    <property type="match status" value="1"/>
</dbReference>
<sequence>MTKALSIPTARFSNDLWQLTLPTGPKRSDPLTSQSSLRTSRGRMGDSRIPATQPLRVRFSQEIDNREYMSATHPYRTPTPTIDAIGDKVKKSSESVRPVSILVKQQTSSTTARPSILSRTRDRGYSLRRSILNRNINHRLSEENATFSTGDQPSRDKPESLSRVGNDIGKGHGERNSFFLAQGVDPKTSSKASSERSSRSGSPENSITSTKNTGEDRQTLISKTLSFYSACARPLLKDFSVSRQAKKWRQEIAKRFWEPVENHSLKAGRCIEIDARRTSALIDENTRKNYTGNSIRSSRYTLWNFIPRQIIFQFSKLANAYFLLVSIFQLIPGLSTTGTYTTIFPLLVFVTISICKEGYDDIRRYKQDEIENSRETLVFQANSLMKQPNFKKSLLHRISLPLWYSRIKPKTRNDSEFMTSPQISTPWKTLHWRDVKVGDIVKIYRNDPVPADTVLLHVNGPNSIAYIETMALDGETNLKSKQAPSILAKNCQSINEIVTCRAKVVVENPNIDLYNFDGSIKFGDDIMPLTTKEVIFRGSTLRNTPMAVGMVVNTGEECKIRMNANKNPRIKAPEIQKITNRIVVILVLFVVLLTTFCTISYQIWSKNTEKKAPYLEKSNINLVQIFIGFFILYNTLIPLSLYVSLEVIKIGQMLLMNDVDIYDPVSNTPMVVNTTTILENLGQVNYIFSDKTGTLTENIMRFRKLSVAGHAWLHDLDLQKESAPLGKTVQIEGFVGNKKDQSQMVKMLSLASNNESSGVKENMNETELGSIRRSSSTWRSTVQTSKNKVISKHRTEELLRFMKLKPQSPFTKKAKFFLLSLALCHTCLPEVQENGEIVFQAASPDELALVQAAQDLGWLVIDRSVNSITLTSPDESDLSCQSTQVYKILDVIEFSSKRKCMSIIVRFPDGKVCIFCKGADSVILPKLKNASLAMQKKSDLRKKTSQRKSMEAENALRNMNELSPIVTTFRRASLNLPRRRSTGKSRSNPGGIDLQPIRDELDSWLRQREHSSFEMIPDHTSVNAYTPSMSPIRRNSSKSSNHAPEINENSLNYLIDETLVLDDAVILERCIQHIEEFASEGLRTLLFGYRFLDEEEYATWKNIYTCASTSLADRQELIEKAGELVENDLNLSGATAIEDKLQKGVPETIDKLRRANINIWMLTGDKRETAINIAYSARLCKSYSEVIILDHSKGDIEQIMSKSLVNLRSGKAAHTVIVVDGQTLGEIDLNDTQAQSFFDLVILADSVICCRASPSQKASLVRRIRTKVANSTTLAIGDGANDIAMILEAHVGIGISGKEGLQAARTSDYSIGQFRFLQKLLLVHGRWNYIRTGKFILATFWKELVFYLLQAQYQGWSGFTGTSLFESTSLTVFNTFFTSLAVIIIGIFEQDLNAATLLAVPELYTQGQRNEAFNLKRYFTWMIVAIFDSMIIFFTMYGFFGSTIFTKDINVLSMGTLCFTVSLIFINTKLLIFEMFNKTFLSLGSWLATVVGWFVWQILLSYIFRPGRVYPLYPVKNGFLHTFGTNILWWLVVLLGLACLIVVELGLSSIQKAFWPTDVDIFQELQRDALIRKRFEDALQAESDDSGADILAEIQTEREKKSKRLKVNRKNTSLISQSKIKFKGKISGEFNMKDTSAIKHSHGADSLSENLLSSHHKNLNFNTTTFNQDHLTTNDDMKMASQGKLMRNLVDTAELMRKS</sequence>
<dbReference type="SUPFAM" id="SSF81665">
    <property type="entry name" value="Calcium ATPase, transmembrane domain M"/>
    <property type="match status" value="1"/>
</dbReference>
<dbReference type="GO" id="GO:0032456">
    <property type="term" value="P:endocytic recycling"/>
    <property type="evidence" value="ECO:0007669"/>
    <property type="project" value="TreeGrafter"/>
</dbReference>
<dbReference type="EC" id="7.6.2.1" evidence="16"/>
<evidence type="ECO:0000256" key="4">
    <source>
        <dbReference type="ARBA" id="ARBA00022723"/>
    </source>
</evidence>
<organism evidence="20 21">
    <name type="scientific">Golovinomyces cichoracearum</name>
    <dbReference type="NCBI Taxonomy" id="62708"/>
    <lineage>
        <taxon>Eukaryota</taxon>
        <taxon>Fungi</taxon>
        <taxon>Dikarya</taxon>
        <taxon>Ascomycota</taxon>
        <taxon>Pezizomycotina</taxon>
        <taxon>Leotiomycetes</taxon>
        <taxon>Erysiphales</taxon>
        <taxon>Erysiphaceae</taxon>
        <taxon>Golovinomyces</taxon>
    </lineage>
</organism>
<keyword evidence="3 16" id="KW-0812">Transmembrane</keyword>
<dbReference type="InterPro" id="IPR032631">
    <property type="entry name" value="P-type_ATPase_N"/>
</dbReference>
<proteinExistence type="inferred from homology"/>
<feature type="region of interest" description="Disordered" evidence="17">
    <location>
        <begin position="976"/>
        <end position="995"/>
    </location>
</feature>
<dbReference type="Pfam" id="PF16209">
    <property type="entry name" value="PhoLip_ATPase_N"/>
    <property type="match status" value="1"/>
</dbReference>
<dbReference type="SUPFAM" id="SSF81660">
    <property type="entry name" value="Metal cation-transporting ATPase, ATP-binding domain N"/>
    <property type="match status" value="1"/>
</dbReference>
<evidence type="ECO:0000313" key="21">
    <source>
        <dbReference type="Proteomes" id="UP000283383"/>
    </source>
</evidence>
<evidence type="ECO:0000256" key="16">
    <source>
        <dbReference type="RuleBase" id="RU362033"/>
    </source>
</evidence>
<dbReference type="Gene3D" id="2.70.150.10">
    <property type="entry name" value="Calcium-transporting ATPase, cytoplasmic transduction domain A"/>
    <property type="match status" value="1"/>
</dbReference>
<feature type="binding site" evidence="14">
    <location>
        <position position="894"/>
    </location>
    <ligand>
        <name>ATP</name>
        <dbReference type="ChEBI" id="CHEBI:30616"/>
    </ligand>
</feature>
<feature type="transmembrane region" description="Helical" evidence="16">
    <location>
        <begin position="624"/>
        <end position="645"/>
    </location>
</feature>
<keyword evidence="4 15" id="KW-0479">Metal-binding</keyword>
<dbReference type="GO" id="GO:0140326">
    <property type="term" value="F:ATPase-coupled intramembrane lipid transporter activity"/>
    <property type="evidence" value="ECO:0007669"/>
    <property type="project" value="UniProtKB-EC"/>
</dbReference>
<feature type="active site" description="4-aspartylphosphate intermediate" evidence="13">
    <location>
        <position position="690"/>
    </location>
</feature>
<evidence type="ECO:0000256" key="8">
    <source>
        <dbReference type="ARBA" id="ARBA00022967"/>
    </source>
</evidence>
<dbReference type="GO" id="GO:0006892">
    <property type="term" value="P:post-Golgi vesicle-mediated transport"/>
    <property type="evidence" value="ECO:0007669"/>
    <property type="project" value="TreeGrafter"/>
</dbReference>
<feature type="transmembrane region" description="Helical" evidence="16">
    <location>
        <begin position="1452"/>
        <end position="1473"/>
    </location>
</feature>
<keyword evidence="8 16" id="KW-1278">Translocase</keyword>
<dbReference type="Pfam" id="PF16212">
    <property type="entry name" value="PhoLip_ATPase_C"/>
    <property type="match status" value="1"/>
</dbReference>
<evidence type="ECO:0000313" key="20">
    <source>
        <dbReference type="EMBL" id="RKF81628.1"/>
    </source>
</evidence>
<comment type="similarity">
    <text evidence="2 16">Belongs to the cation transport ATPase (P-type) (TC 3.A.3) family. Type IV subfamily.</text>
</comment>
<evidence type="ECO:0000256" key="6">
    <source>
        <dbReference type="ARBA" id="ARBA00022840"/>
    </source>
</evidence>
<dbReference type="SUPFAM" id="SSF56784">
    <property type="entry name" value="HAD-like"/>
    <property type="match status" value="1"/>
</dbReference>
<dbReference type="GO" id="GO:0005802">
    <property type="term" value="C:trans-Golgi network"/>
    <property type="evidence" value="ECO:0007669"/>
    <property type="project" value="TreeGrafter"/>
</dbReference>
<dbReference type="FunFam" id="3.40.50.1000:FF:000172">
    <property type="entry name" value="Phospholipid-transporting ATPase"/>
    <property type="match status" value="1"/>
</dbReference>
<dbReference type="PANTHER" id="PTHR24092">
    <property type="entry name" value="PROBABLE PHOSPHOLIPID-TRANSPORTING ATPASE"/>
    <property type="match status" value="1"/>
</dbReference>
<dbReference type="Gene3D" id="3.40.1110.10">
    <property type="entry name" value="Calcium-transporting ATPase, cytoplasmic domain N"/>
    <property type="match status" value="1"/>
</dbReference>
<dbReference type="Proteomes" id="UP000283383">
    <property type="component" value="Unassembled WGS sequence"/>
</dbReference>
<comment type="catalytic activity">
    <reaction evidence="12">
        <text>a 1,2-diacyl-sn-glycero-3-phosphoethanolamine(out) + ATP + H2O = a 1,2-diacyl-sn-glycero-3-phosphoethanolamine(in) + ADP + phosphate + H(+)</text>
        <dbReference type="Rhea" id="RHEA:66132"/>
        <dbReference type="ChEBI" id="CHEBI:15377"/>
        <dbReference type="ChEBI" id="CHEBI:15378"/>
        <dbReference type="ChEBI" id="CHEBI:30616"/>
        <dbReference type="ChEBI" id="CHEBI:43474"/>
        <dbReference type="ChEBI" id="CHEBI:64612"/>
        <dbReference type="ChEBI" id="CHEBI:456216"/>
    </reaction>
    <physiologicalReaction direction="left-to-right" evidence="12">
        <dbReference type="Rhea" id="RHEA:66133"/>
    </physiologicalReaction>
</comment>
<gene>
    <name evidence="20" type="ORF">GcM3_033007</name>
</gene>
<feature type="domain" description="P-type ATPase N-terminal" evidence="18">
    <location>
        <begin position="284"/>
        <end position="343"/>
    </location>
</feature>
<evidence type="ECO:0000256" key="7">
    <source>
        <dbReference type="ARBA" id="ARBA00022842"/>
    </source>
</evidence>
<feature type="compositionally biased region" description="Polar residues" evidence="17">
    <location>
        <begin position="30"/>
        <end position="39"/>
    </location>
</feature>
<dbReference type="FunFam" id="3.40.1110.10:FF:000090">
    <property type="entry name" value="Phospholipid-transporting ATPase"/>
    <property type="match status" value="1"/>
</dbReference>
<dbReference type="GO" id="GO:0005886">
    <property type="term" value="C:plasma membrane"/>
    <property type="evidence" value="ECO:0007669"/>
    <property type="project" value="TreeGrafter"/>
</dbReference>
<comment type="caution">
    <text evidence="20">The sequence shown here is derived from an EMBL/GenBank/DDBJ whole genome shotgun (WGS) entry which is preliminary data.</text>
</comment>
<feature type="binding site" evidence="15">
    <location>
        <position position="692"/>
    </location>
    <ligand>
        <name>Mg(2+)</name>
        <dbReference type="ChEBI" id="CHEBI:18420"/>
    </ligand>
</feature>
<keyword evidence="10 16" id="KW-0472">Membrane</keyword>
<keyword evidence="5 14" id="KW-0547">Nucleotide-binding</keyword>
<dbReference type="PROSITE" id="PS00154">
    <property type="entry name" value="ATPASE_E1_E2"/>
    <property type="match status" value="1"/>
</dbReference>
<comment type="catalytic activity">
    <reaction evidence="11 16">
        <text>ATP + H2O + phospholipidSide 1 = ADP + phosphate + phospholipidSide 2.</text>
        <dbReference type="EC" id="7.6.2.1"/>
    </reaction>
</comment>
<dbReference type="InterPro" id="IPR018303">
    <property type="entry name" value="ATPase_P-typ_P_site"/>
</dbReference>
<dbReference type="InterPro" id="IPR032630">
    <property type="entry name" value="P_typ_ATPase_c"/>
</dbReference>
<keyword evidence="9 16" id="KW-1133">Transmembrane helix</keyword>
<dbReference type="FunFam" id="3.40.50.1000:FF:000001">
    <property type="entry name" value="Phospholipid-transporting ATPase IC"/>
    <property type="match status" value="1"/>
</dbReference>
<dbReference type="GO" id="GO:0000287">
    <property type="term" value="F:magnesium ion binding"/>
    <property type="evidence" value="ECO:0007669"/>
    <property type="project" value="UniProtKB-UniRule"/>
</dbReference>
<accession>A0A420J4C1</accession>
<dbReference type="Pfam" id="PF13246">
    <property type="entry name" value="Cation_ATPase"/>
    <property type="match status" value="1"/>
</dbReference>
<evidence type="ECO:0000259" key="19">
    <source>
        <dbReference type="Pfam" id="PF16212"/>
    </source>
</evidence>
<feature type="binding site" evidence="15">
    <location>
        <position position="690"/>
    </location>
    <ligand>
        <name>Mg(2+)</name>
        <dbReference type="ChEBI" id="CHEBI:18420"/>
    </ligand>
</feature>
<feature type="binding site" evidence="14">
    <location>
        <position position="1518"/>
    </location>
    <ligand>
        <name>ATP</name>
        <dbReference type="ChEBI" id="CHEBI:30616"/>
    </ligand>
</feature>
<feature type="region of interest" description="Disordered" evidence="17">
    <location>
        <begin position="21"/>
        <end position="50"/>
    </location>
</feature>
<dbReference type="SUPFAM" id="SSF81653">
    <property type="entry name" value="Calcium ATPase, transduction domain A"/>
    <property type="match status" value="1"/>
</dbReference>
<feature type="transmembrane region" description="Helical" evidence="16">
    <location>
        <begin position="1480"/>
        <end position="1504"/>
    </location>
</feature>
<feature type="binding site" evidence="14">
    <location>
        <position position="917"/>
    </location>
    <ligand>
        <name>ATP</name>
        <dbReference type="ChEBI" id="CHEBI:30616"/>
    </ligand>
</feature>
<feature type="binding site" evidence="14">
    <location>
        <position position="692"/>
    </location>
    <ligand>
        <name>ATP</name>
        <dbReference type="ChEBI" id="CHEBI:30616"/>
    </ligand>
</feature>
<feature type="transmembrane region" description="Helical" evidence="16">
    <location>
        <begin position="1527"/>
        <end position="1547"/>
    </location>
</feature>
<comment type="cofactor">
    <cofactor evidence="15">
        <name>Mg(2+)</name>
        <dbReference type="ChEBI" id="CHEBI:18420"/>
    </cofactor>
</comment>
<evidence type="ECO:0000256" key="17">
    <source>
        <dbReference type="SAM" id="MobiDB-lite"/>
    </source>
</evidence>
<protein>
    <recommendedName>
        <fullName evidence="16">Phospholipid-transporting ATPase</fullName>
        <ecNumber evidence="16">7.6.2.1</ecNumber>
    </recommendedName>
</protein>
<feature type="transmembrane region" description="Helical" evidence="16">
    <location>
        <begin position="582"/>
        <end position="604"/>
    </location>
</feature>
<dbReference type="GO" id="GO:0016887">
    <property type="term" value="F:ATP hydrolysis activity"/>
    <property type="evidence" value="ECO:0007669"/>
    <property type="project" value="InterPro"/>
</dbReference>
<dbReference type="InterPro" id="IPR006539">
    <property type="entry name" value="P-type_ATPase_IV"/>
</dbReference>
<feature type="compositionally biased region" description="Polar residues" evidence="17">
    <location>
        <begin position="143"/>
        <end position="152"/>
    </location>
</feature>
<evidence type="ECO:0000256" key="13">
    <source>
        <dbReference type="PIRSR" id="PIRSR606539-1"/>
    </source>
</evidence>
<name>A0A420J4C1_9PEZI</name>
<keyword evidence="21" id="KW-1185">Reference proteome</keyword>
<feature type="domain" description="P-type ATPase C-terminal" evidence="19">
    <location>
        <begin position="1304"/>
        <end position="1557"/>
    </location>
</feature>
<feature type="binding site" evidence="14">
    <location>
        <position position="690"/>
    </location>
    <ligand>
        <name>ATP</name>
        <dbReference type="ChEBI" id="CHEBI:30616"/>
    </ligand>
</feature>
<dbReference type="InterPro" id="IPR023214">
    <property type="entry name" value="HAD_sf"/>
</dbReference>
<evidence type="ECO:0000256" key="2">
    <source>
        <dbReference type="ARBA" id="ARBA00008109"/>
    </source>
</evidence>
<evidence type="ECO:0000256" key="15">
    <source>
        <dbReference type="PIRSR" id="PIRSR606539-3"/>
    </source>
</evidence>
<dbReference type="PANTHER" id="PTHR24092:SF174">
    <property type="entry name" value="PHOSPHOLIPID-TRANSPORTING ATPASE DNF3-RELATED"/>
    <property type="match status" value="1"/>
</dbReference>
<feature type="region of interest" description="Disordered" evidence="17">
    <location>
        <begin position="1024"/>
        <end position="1043"/>
    </location>
</feature>
<evidence type="ECO:0000256" key="12">
    <source>
        <dbReference type="ARBA" id="ARBA00049128"/>
    </source>
</evidence>
<evidence type="ECO:0000256" key="14">
    <source>
        <dbReference type="PIRSR" id="PIRSR606539-2"/>
    </source>
</evidence>
<comment type="subcellular location">
    <subcellularLocation>
        <location evidence="1 16">Membrane</location>
        <topology evidence="1 16">Multi-pass membrane protein</topology>
    </subcellularLocation>
</comment>
<dbReference type="InterPro" id="IPR008250">
    <property type="entry name" value="ATPase_P-typ_transduc_dom_A_sf"/>
</dbReference>
<dbReference type="GO" id="GO:0045332">
    <property type="term" value="P:phospholipid translocation"/>
    <property type="evidence" value="ECO:0007669"/>
    <property type="project" value="TreeGrafter"/>
</dbReference>
<dbReference type="NCBIfam" id="TIGR01494">
    <property type="entry name" value="ATPase_P-type"/>
    <property type="match status" value="1"/>
</dbReference>
<evidence type="ECO:0000256" key="10">
    <source>
        <dbReference type="ARBA" id="ARBA00023136"/>
    </source>
</evidence>
<dbReference type="InterPro" id="IPR036412">
    <property type="entry name" value="HAD-like_sf"/>
</dbReference>
<keyword evidence="6 14" id="KW-0067">ATP-binding</keyword>
<feature type="binding site" evidence="14">
    <location>
        <position position="846"/>
    </location>
    <ligand>
        <name>ATP</name>
        <dbReference type="ChEBI" id="CHEBI:30616"/>
    </ligand>
</feature>
<dbReference type="NCBIfam" id="TIGR01652">
    <property type="entry name" value="ATPase-Plipid"/>
    <property type="match status" value="2"/>
</dbReference>
<dbReference type="InterPro" id="IPR023298">
    <property type="entry name" value="ATPase_P-typ_TM_dom_sf"/>
</dbReference>
<evidence type="ECO:0000259" key="18">
    <source>
        <dbReference type="Pfam" id="PF16209"/>
    </source>
</evidence>
<dbReference type="GO" id="GO:0005524">
    <property type="term" value="F:ATP binding"/>
    <property type="evidence" value="ECO:0007669"/>
    <property type="project" value="UniProtKB-UniRule"/>
</dbReference>
<evidence type="ECO:0000256" key="5">
    <source>
        <dbReference type="ARBA" id="ARBA00022741"/>
    </source>
</evidence>
<reference evidence="20 21" key="1">
    <citation type="journal article" date="2018" name="BMC Genomics">
        <title>Comparative genome analyses reveal sequence features reflecting distinct modes of host-adaptation between dicot and monocot powdery mildew.</title>
        <authorList>
            <person name="Wu Y."/>
            <person name="Ma X."/>
            <person name="Pan Z."/>
            <person name="Kale S.D."/>
            <person name="Song Y."/>
            <person name="King H."/>
            <person name="Zhang Q."/>
            <person name="Presley C."/>
            <person name="Deng X."/>
            <person name="Wei C.I."/>
            <person name="Xiao S."/>
        </authorList>
    </citation>
    <scope>NUCLEOTIDE SEQUENCE [LARGE SCALE GENOMIC DNA]</scope>
    <source>
        <strain evidence="20">UMSG3</strain>
    </source>
</reference>
<feature type="transmembrane region" description="Helical" evidence="16">
    <location>
        <begin position="1418"/>
        <end position="1440"/>
    </location>
</feature>
<evidence type="ECO:0000256" key="11">
    <source>
        <dbReference type="ARBA" id="ARBA00034036"/>
    </source>
</evidence>
<dbReference type="InterPro" id="IPR001757">
    <property type="entry name" value="P_typ_ATPase"/>
</dbReference>
<evidence type="ECO:0000256" key="1">
    <source>
        <dbReference type="ARBA" id="ARBA00004141"/>
    </source>
</evidence>
<feature type="region of interest" description="Disordered" evidence="17">
    <location>
        <begin position="142"/>
        <end position="215"/>
    </location>
</feature>
<dbReference type="PRINTS" id="PR00119">
    <property type="entry name" value="CATATPASE"/>
</dbReference>